<dbReference type="AlphaFoldDB" id="W6MUS1"/>
<sequence>MRTMRPNLHLNLNPTSLVGTKSPASGFVTPIDQMHPSTPSLRSGSVYSCNSDDDMEMVTPTSTAVSKCNSFGSVASFASSMSLQDIHINYDRQFDELILQTYQSYSTRPDITPFNPRFPPSGIAHKVSKEVYHYLTKHGIRIDAQQDSLPPQNQTLMIIRKRLFELCHDDSGLTRQNSATGVSSAPQQRLSQTSQPSGSTAHKPSWLHYNPTFSLTRGSSTDSLVESVPQNIQARSSAMPLPRKQSFSQFAQFPQYAQDYQYTPPSSTDADDEFTFERKQALQSPFQESQFNFKHHPAHRRLDVSDIEVDPLYNATSQRKRDSLKLKRNMK</sequence>
<protein>
    <submittedName>
        <fullName evidence="2">Uncharacterized protein</fullName>
    </submittedName>
</protein>
<name>W6MUS1_9ASCO</name>
<reference evidence="2" key="1">
    <citation type="submission" date="2013-12" db="EMBL/GenBank/DDBJ databases">
        <authorList>
            <person name="Genoscope - CEA"/>
        </authorList>
    </citation>
    <scope>NUCLEOTIDE SEQUENCE</scope>
    <source>
        <strain evidence="2">CBS 1993</strain>
    </source>
</reference>
<proteinExistence type="predicted"/>
<gene>
    <name evidence="2" type="ORF">KUCA_T00001841001</name>
</gene>
<accession>W6MUS1</accession>
<keyword evidence="3" id="KW-1185">Reference proteome</keyword>
<dbReference type="HOGENOM" id="CLU_763123_0_0_1"/>
<dbReference type="RefSeq" id="XP_022457881.1">
    <property type="nucleotide sequence ID" value="XM_022604062.1"/>
</dbReference>
<organism evidence="2 3">
    <name type="scientific">Kuraishia capsulata CBS 1993</name>
    <dbReference type="NCBI Taxonomy" id="1382522"/>
    <lineage>
        <taxon>Eukaryota</taxon>
        <taxon>Fungi</taxon>
        <taxon>Dikarya</taxon>
        <taxon>Ascomycota</taxon>
        <taxon>Saccharomycotina</taxon>
        <taxon>Pichiomycetes</taxon>
        <taxon>Pichiales</taxon>
        <taxon>Pichiaceae</taxon>
        <taxon>Kuraishia</taxon>
    </lineage>
</organism>
<dbReference type="Proteomes" id="UP000019384">
    <property type="component" value="Unassembled WGS sequence"/>
</dbReference>
<evidence type="ECO:0000313" key="3">
    <source>
        <dbReference type="Proteomes" id="UP000019384"/>
    </source>
</evidence>
<evidence type="ECO:0000256" key="1">
    <source>
        <dbReference type="SAM" id="MobiDB-lite"/>
    </source>
</evidence>
<reference evidence="2" key="2">
    <citation type="submission" date="2014-02" db="EMBL/GenBank/DDBJ databases">
        <title>Complete DNA sequence of /Kuraishia capsulata/ illustrates novel genomic features among budding yeasts (/Saccharomycotina/).</title>
        <authorList>
            <person name="Morales L."/>
            <person name="Noel B."/>
            <person name="Porcel B."/>
            <person name="Marcet-Houben M."/>
            <person name="Hullo M-F."/>
            <person name="Sacerdot C."/>
            <person name="Tekaia F."/>
            <person name="Leh-Louis V."/>
            <person name="Despons L."/>
            <person name="Khanna V."/>
            <person name="Aury J-M."/>
            <person name="Barbe V."/>
            <person name="Couloux A."/>
            <person name="Labadie K."/>
            <person name="Pelletier E."/>
            <person name="Souciet J-L."/>
            <person name="Boekhout T."/>
            <person name="Gabaldon T."/>
            <person name="Wincker P."/>
            <person name="Dujon B."/>
        </authorList>
    </citation>
    <scope>NUCLEOTIDE SEQUENCE</scope>
    <source>
        <strain evidence="2">CBS 1993</strain>
    </source>
</reference>
<evidence type="ECO:0000313" key="2">
    <source>
        <dbReference type="EMBL" id="CDK25870.1"/>
    </source>
</evidence>
<feature type="compositionally biased region" description="Polar residues" evidence="1">
    <location>
        <begin position="175"/>
        <end position="202"/>
    </location>
</feature>
<dbReference type="STRING" id="1382522.W6MUS1"/>
<dbReference type="OrthoDB" id="4093447at2759"/>
<feature type="region of interest" description="Disordered" evidence="1">
    <location>
        <begin position="175"/>
        <end position="205"/>
    </location>
</feature>
<dbReference type="GeneID" id="34519269"/>
<dbReference type="EMBL" id="HG793126">
    <property type="protein sequence ID" value="CDK25870.1"/>
    <property type="molecule type" value="Genomic_DNA"/>
</dbReference>